<evidence type="ECO:0000313" key="1">
    <source>
        <dbReference type="EMBL" id="MFC3764816.1"/>
    </source>
</evidence>
<organism evidence="1 2">
    <name type="scientific">Tenggerimyces flavus</name>
    <dbReference type="NCBI Taxonomy" id="1708749"/>
    <lineage>
        <taxon>Bacteria</taxon>
        <taxon>Bacillati</taxon>
        <taxon>Actinomycetota</taxon>
        <taxon>Actinomycetes</taxon>
        <taxon>Propionibacteriales</taxon>
        <taxon>Nocardioidaceae</taxon>
        <taxon>Tenggerimyces</taxon>
    </lineage>
</organism>
<proteinExistence type="predicted"/>
<name>A0ABV7YHH7_9ACTN</name>
<accession>A0ABV7YHH7</accession>
<comment type="caution">
    <text evidence="1">The sequence shown here is derived from an EMBL/GenBank/DDBJ whole genome shotgun (WGS) entry which is preliminary data.</text>
</comment>
<dbReference type="EMBL" id="JBHRZH010000033">
    <property type="protein sequence ID" value="MFC3764816.1"/>
    <property type="molecule type" value="Genomic_DNA"/>
</dbReference>
<gene>
    <name evidence="1" type="ORF">ACFOUW_28530</name>
</gene>
<dbReference type="RefSeq" id="WP_385928579.1">
    <property type="nucleotide sequence ID" value="NZ_JBHRZH010000033.1"/>
</dbReference>
<dbReference type="Pfam" id="PF06224">
    <property type="entry name" value="AlkZ-like"/>
    <property type="match status" value="1"/>
</dbReference>
<dbReference type="Proteomes" id="UP001595699">
    <property type="component" value="Unassembled WGS sequence"/>
</dbReference>
<reference evidence="2" key="1">
    <citation type="journal article" date="2019" name="Int. J. Syst. Evol. Microbiol.">
        <title>The Global Catalogue of Microorganisms (GCM) 10K type strain sequencing project: providing services to taxonomists for standard genome sequencing and annotation.</title>
        <authorList>
            <consortium name="The Broad Institute Genomics Platform"/>
            <consortium name="The Broad Institute Genome Sequencing Center for Infectious Disease"/>
            <person name="Wu L."/>
            <person name="Ma J."/>
        </authorList>
    </citation>
    <scope>NUCLEOTIDE SEQUENCE [LARGE SCALE GENOMIC DNA]</scope>
    <source>
        <strain evidence="2">CGMCC 4.7241</strain>
    </source>
</reference>
<sequence length="144" mass="15691">MDVQAWSGLTKLREVVDRLAPKLRTFANEKGGVLYDVPDAPLPDPDTPAPPRFLPEYDNLLLSHDDRTRVIDDGRAVPLPPGNGAKRGTLLVDGFFRGMWNLDGTTLWVSPFAPLATADADAVSEEAYRLVAFLGGDDVRVSDS</sequence>
<protein>
    <submittedName>
        <fullName evidence="1">DNA glycosylase AlkZ-like family protein</fullName>
    </submittedName>
</protein>
<dbReference type="PANTHER" id="PTHR38479:SF2">
    <property type="entry name" value="WINGED HELIX DNA-BINDING DOMAIN-CONTAINING PROTEIN"/>
    <property type="match status" value="1"/>
</dbReference>
<keyword evidence="2" id="KW-1185">Reference proteome</keyword>
<dbReference type="InterPro" id="IPR009351">
    <property type="entry name" value="AlkZ-like"/>
</dbReference>
<evidence type="ECO:0000313" key="2">
    <source>
        <dbReference type="Proteomes" id="UP001595699"/>
    </source>
</evidence>
<dbReference type="PANTHER" id="PTHR38479">
    <property type="entry name" value="LMO0824 PROTEIN"/>
    <property type="match status" value="1"/>
</dbReference>